<proteinExistence type="predicted"/>
<dbReference type="Proteomes" id="UP000238296">
    <property type="component" value="Unassembled WGS sequence"/>
</dbReference>
<dbReference type="EMBL" id="PPEA01000788">
    <property type="protein sequence ID" value="PQM44488.1"/>
    <property type="molecule type" value="Genomic_DNA"/>
</dbReference>
<comment type="caution">
    <text evidence="2">The sequence shown here is derived from an EMBL/GenBank/DDBJ whole genome shotgun (WGS) entry which is preliminary data.</text>
</comment>
<reference evidence="2 3" key="1">
    <citation type="journal article" date="2017" name="Int. J. Syst. Evol. Microbiol.">
        <title>Mycobacterium talmoniae sp. nov., a slowly growing mycobacterium isolated from human respiratory samples.</title>
        <authorList>
            <person name="Davidson R.M."/>
            <person name="DeGroote M.A."/>
            <person name="Marola J.L."/>
            <person name="Buss S."/>
            <person name="Jones V."/>
            <person name="McNeil M.R."/>
            <person name="Freifeld A.G."/>
            <person name="Elaine Epperson L."/>
            <person name="Hasan N.A."/>
            <person name="Jackson M."/>
            <person name="Iwen P.C."/>
            <person name="Salfinger M."/>
            <person name="Strong M."/>
        </authorList>
    </citation>
    <scope>NUCLEOTIDE SEQUENCE [LARGE SCALE GENOMIC DNA]</scope>
    <source>
        <strain evidence="2 3">ATCC BAA-2683</strain>
    </source>
</reference>
<feature type="region of interest" description="Disordered" evidence="1">
    <location>
        <begin position="1"/>
        <end position="54"/>
    </location>
</feature>
<name>A0A2S8BCV6_9MYCO</name>
<gene>
    <name evidence="2" type="ORF">C1Y40_05350</name>
</gene>
<protein>
    <submittedName>
        <fullName evidence="2">Uncharacterized protein</fullName>
    </submittedName>
</protein>
<evidence type="ECO:0000313" key="2">
    <source>
        <dbReference type="EMBL" id="PQM44488.1"/>
    </source>
</evidence>
<evidence type="ECO:0000256" key="1">
    <source>
        <dbReference type="SAM" id="MobiDB-lite"/>
    </source>
</evidence>
<evidence type="ECO:0000313" key="3">
    <source>
        <dbReference type="Proteomes" id="UP000238296"/>
    </source>
</evidence>
<feature type="compositionally biased region" description="Low complexity" evidence="1">
    <location>
        <begin position="20"/>
        <end position="40"/>
    </location>
</feature>
<organism evidence="2 3">
    <name type="scientific">Mycobacterium talmoniae</name>
    <dbReference type="NCBI Taxonomy" id="1858794"/>
    <lineage>
        <taxon>Bacteria</taxon>
        <taxon>Bacillati</taxon>
        <taxon>Actinomycetota</taxon>
        <taxon>Actinomycetes</taxon>
        <taxon>Mycobacteriales</taxon>
        <taxon>Mycobacteriaceae</taxon>
        <taxon>Mycobacterium</taxon>
    </lineage>
</organism>
<dbReference type="AlphaFoldDB" id="A0A2S8BCV6"/>
<accession>A0A2S8BCV6</accession>
<sequence>MVHAQNRWVRSVNGPDTQRRPAAAALPTPVTTPTTRPVAPSDANSGPVIERAPS</sequence>